<feature type="transmembrane region" description="Helical" evidence="1">
    <location>
        <begin position="94"/>
        <end position="113"/>
    </location>
</feature>
<dbReference type="RefSeq" id="WP_379558026.1">
    <property type="nucleotide sequence ID" value="NZ_JBHTJS010000031.1"/>
</dbReference>
<keyword evidence="1" id="KW-1133">Transmembrane helix</keyword>
<keyword evidence="1" id="KW-0812">Transmembrane</keyword>
<proteinExistence type="predicted"/>
<accession>A0ABW3KI69</accession>
<protein>
    <recommendedName>
        <fullName evidence="4">DUF1634 domain-containing protein</fullName>
    </recommendedName>
</protein>
<sequence>MAAQRFNWLSKLLIVMTVGGWALYVLLLIIFHYGRPEQHFGYLKYQDIAVRTEWLTWNSIWFHTGIWGALGLAVTTFTLVHLTRHRQLQYLKIYLVLLGAAALFTLLLVTFSSR</sequence>
<gene>
    <name evidence="2" type="ORF">ACFQ1C_07695</name>
</gene>
<name>A0ABW3KI69_9GAMM</name>
<evidence type="ECO:0000256" key="1">
    <source>
        <dbReference type="SAM" id="Phobius"/>
    </source>
</evidence>
<evidence type="ECO:0000313" key="2">
    <source>
        <dbReference type="EMBL" id="MFD1008035.1"/>
    </source>
</evidence>
<organism evidence="2 3">
    <name type="scientific">Oceanisphaera ostreae</name>
    <dbReference type="NCBI Taxonomy" id="914151"/>
    <lineage>
        <taxon>Bacteria</taxon>
        <taxon>Pseudomonadati</taxon>
        <taxon>Pseudomonadota</taxon>
        <taxon>Gammaproteobacteria</taxon>
        <taxon>Aeromonadales</taxon>
        <taxon>Aeromonadaceae</taxon>
        <taxon>Oceanisphaera</taxon>
    </lineage>
</organism>
<feature type="transmembrane region" description="Helical" evidence="1">
    <location>
        <begin position="60"/>
        <end position="82"/>
    </location>
</feature>
<feature type="transmembrane region" description="Helical" evidence="1">
    <location>
        <begin position="12"/>
        <end position="33"/>
    </location>
</feature>
<evidence type="ECO:0000313" key="3">
    <source>
        <dbReference type="Proteomes" id="UP001597048"/>
    </source>
</evidence>
<reference evidence="3" key="1">
    <citation type="journal article" date="2019" name="Int. J. Syst. Evol. Microbiol.">
        <title>The Global Catalogue of Microorganisms (GCM) 10K type strain sequencing project: providing services to taxonomists for standard genome sequencing and annotation.</title>
        <authorList>
            <consortium name="The Broad Institute Genomics Platform"/>
            <consortium name="The Broad Institute Genome Sequencing Center for Infectious Disease"/>
            <person name="Wu L."/>
            <person name="Ma J."/>
        </authorList>
    </citation>
    <scope>NUCLEOTIDE SEQUENCE [LARGE SCALE GENOMIC DNA]</scope>
    <source>
        <strain evidence="3">CCUG 60525</strain>
    </source>
</reference>
<dbReference type="EMBL" id="JBHTJS010000031">
    <property type="protein sequence ID" value="MFD1008035.1"/>
    <property type="molecule type" value="Genomic_DNA"/>
</dbReference>
<keyword evidence="3" id="KW-1185">Reference proteome</keyword>
<comment type="caution">
    <text evidence="2">The sequence shown here is derived from an EMBL/GenBank/DDBJ whole genome shotgun (WGS) entry which is preliminary data.</text>
</comment>
<keyword evidence="1" id="KW-0472">Membrane</keyword>
<evidence type="ECO:0008006" key="4">
    <source>
        <dbReference type="Google" id="ProtNLM"/>
    </source>
</evidence>
<dbReference type="Proteomes" id="UP001597048">
    <property type="component" value="Unassembled WGS sequence"/>
</dbReference>